<keyword evidence="2" id="KW-0274">FAD</keyword>
<dbReference type="PROSITE" id="PS00624">
    <property type="entry name" value="GMC_OXRED_2"/>
    <property type="match status" value="1"/>
</dbReference>
<evidence type="ECO:0000313" key="4">
    <source>
        <dbReference type="EMBL" id="RCI07623.1"/>
    </source>
</evidence>
<feature type="binding site" evidence="2">
    <location>
        <position position="95"/>
    </location>
    <ligand>
        <name>FAD</name>
        <dbReference type="ChEBI" id="CHEBI:57692"/>
    </ligand>
</feature>
<keyword evidence="2" id="KW-0285">Flavoprotein</keyword>
<dbReference type="Gene3D" id="3.50.50.60">
    <property type="entry name" value="FAD/NAD(P)-binding domain"/>
    <property type="match status" value="1"/>
</dbReference>
<comment type="cofactor">
    <cofactor evidence="2">
        <name>FAD</name>
        <dbReference type="ChEBI" id="CHEBI:57692"/>
    </cofactor>
</comment>
<gene>
    <name evidence="4" type="ORF">L249_1675</name>
</gene>
<reference evidence="4 5" key="1">
    <citation type="journal article" date="2015" name="BMC Genomics">
        <title>Insights from the genome of Ophiocordyceps polyrhachis-furcata to pathogenicity and host specificity in insect fungi.</title>
        <authorList>
            <person name="Wichadakul D."/>
            <person name="Kobmoo N."/>
            <person name="Ingsriswang S."/>
            <person name="Tangphatsornruang S."/>
            <person name="Chantasingh D."/>
            <person name="Luangsa-ard J.J."/>
            <person name="Eurwilaichitr L."/>
        </authorList>
    </citation>
    <scope>NUCLEOTIDE SEQUENCE [LARGE SCALE GENOMIC DNA]</scope>
    <source>
        <strain evidence="4 5">BCC 54312</strain>
    </source>
</reference>
<dbReference type="InterPro" id="IPR000172">
    <property type="entry name" value="GMC_OxRdtase_N"/>
</dbReference>
<sequence>MPLYTKLPPEIVEVDIIIAGGGTAGCVVAARLADADPQLTILAVEAGPNNEVPTIQFPACFLSHIAPDSKTNRILLTKPAPSVANRPLVLVTGSVLGGGSSMNMMMYSRAQRSDWDSWNAPGWSADEMIPFLKKLETFHGEDPNGVHGHHGPIQVSLGTYGSKRMEDEFISASEEAGWPEVPDLSDLDSVNAVWRAKRSISPEGKRQDAATCYIHPRLKDGEHPNLHVVVETQVVRILMDKNKRAVGVETISNPRYQADSAGSGEPPRTVKARKLVIAASGACGTPPLLERSGVGEAKALERASVPVILDLPGVGSGYQDHQLVSYSYLNDMTVTETLDGFYSGRMGEWEQLMKENDKILGWNAQPLQAKVRPTDAEVAALGPDFQKAVSIRPTPEFPLFYSAELSEMVIEKSWDEEFKDCPDKPLVVFSVIAGFPGDPSLSTGDPCLAITVFTVYPFSRGHIHITGPGPDDALDFESGIFADARQLDIKMHMWIYKRQREIIRRMPMYRGEMAHCHPPFAAGSAAASIKLDGPLPADAPEIHYSAEDEVVLEKWLRENVLSTWHPLGTCKMLPREEGGVVDPGLGGLKIADLSIAPHNVAANTNNTALAIGERAADIFIKELACEPVEGRHIPLSSIKS</sequence>
<dbReference type="Gene3D" id="3.30.560.10">
    <property type="entry name" value="Glucose Oxidase, domain 3"/>
    <property type="match status" value="1"/>
</dbReference>
<dbReference type="OrthoDB" id="269227at2759"/>
<dbReference type="InterPro" id="IPR007867">
    <property type="entry name" value="GMC_OxRtase_C"/>
</dbReference>
<dbReference type="SUPFAM" id="SSF51905">
    <property type="entry name" value="FAD/NAD(P)-binding domain"/>
    <property type="match status" value="1"/>
</dbReference>
<keyword evidence="5" id="KW-1185">Reference proteome</keyword>
<dbReference type="Proteomes" id="UP000253664">
    <property type="component" value="Unassembled WGS sequence"/>
</dbReference>
<dbReference type="PIRSF" id="PIRSF000137">
    <property type="entry name" value="Alcohol_oxidase"/>
    <property type="match status" value="1"/>
</dbReference>
<dbReference type="PROSITE" id="PS51257">
    <property type="entry name" value="PROKAR_LIPOPROTEIN"/>
    <property type="match status" value="1"/>
</dbReference>
<dbReference type="SUPFAM" id="SSF54373">
    <property type="entry name" value="FAD-linked reductases, C-terminal domain"/>
    <property type="match status" value="1"/>
</dbReference>
<feature type="binding site" evidence="2">
    <location>
        <begin position="564"/>
        <end position="565"/>
    </location>
    <ligand>
        <name>FAD</name>
        <dbReference type="ChEBI" id="CHEBI:57692"/>
    </ligand>
</feature>
<dbReference type="PANTHER" id="PTHR11552">
    <property type="entry name" value="GLUCOSE-METHANOL-CHOLINE GMC OXIDOREDUCTASE"/>
    <property type="match status" value="1"/>
</dbReference>
<evidence type="ECO:0000313" key="5">
    <source>
        <dbReference type="Proteomes" id="UP000253664"/>
    </source>
</evidence>
<dbReference type="Pfam" id="PF00732">
    <property type="entry name" value="GMC_oxred_N"/>
    <property type="match status" value="1"/>
</dbReference>
<dbReference type="PANTHER" id="PTHR11552:SF78">
    <property type="entry name" value="GLUCOSE-METHANOL-CHOLINE OXIDOREDUCTASE N-TERMINAL DOMAIN-CONTAINING PROTEIN"/>
    <property type="match status" value="1"/>
</dbReference>
<evidence type="ECO:0000256" key="2">
    <source>
        <dbReference type="PIRSR" id="PIRSR000137-2"/>
    </source>
</evidence>
<dbReference type="Pfam" id="PF05199">
    <property type="entry name" value="GMC_oxred_C"/>
    <property type="match status" value="1"/>
</dbReference>
<dbReference type="AlphaFoldDB" id="A0A367KZK9"/>
<name>A0A367KZK9_9HYPO</name>
<evidence type="ECO:0000259" key="3">
    <source>
        <dbReference type="PROSITE" id="PS00624"/>
    </source>
</evidence>
<protein>
    <recommendedName>
        <fullName evidence="3">Glucose-methanol-choline oxidoreductase N-terminal domain-containing protein</fullName>
    </recommendedName>
</protein>
<accession>A0A367KZK9</accession>
<feature type="domain" description="Glucose-methanol-choline oxidoreductase N-terminal" evidence="3">
    <location>
        <begin position="281"/>
        <end position="295"/>
    </location>
</feature>
<comment type="caution">
    <text evidence="4">The sequence shown here is derived from an EMBL/GenBank/DDBJ whole genome shotgun (WGS) entry which is preliminary data.</text>
</comment>
<dbReference type="EMBL" id="LKCN02000026">
    <property type="protein sequence ID" value="RCI07623.1"/>
    <property type="molecule type" value="Genomic_DNA"/>
</dbReference>
<dbReference type="GO" id="GO:0050660">
    <property type="term" value="F:flavin adenine dinucleotide binding"/>
    <property type="evidence" value="ECO:0007669"/>
    <property type="project" value="InterPro"/>
</dbReference>
<dbReference type="InterPro" id="IPR036188">
    <property type="entry name" value="FAD/NAD-bd_sf"/>
</dbReference>
<evidence type="ECO:0000256" key="1">
    <source>
        <dbReference type="ARBA" id="ARBA00010790"/>
    </source>
</evidence>
<proteinExistence type="inferred from homology"/>
<dbReference type="STRING" id="1330021.A0A367KZK9"/>
<feature type="binding site" evidence="2">
    <location>
        <position position="234"/>
    </location>
    <ligand>
        <name>FAD</name>
        <dbReference type="ChEBI" id="CHEBI:57692"/>
    </ligand>
</feature>
<organism evidence="4 5">
    <name type="scientific">Ophiocordyceps polyrhachis-furcata BCC 54312</name>
    <dbReference type="NCBI Taxonomy" id="1330021"/>
    <lineage>
        <taxon>Eukaryota</taxon>
        <taxon>Fungi</taxon>
        <taxon>Dikarya</taxon>
        <taxon>Ascomycota</taxon>
        <taxon>Pezizomycotina</taxon>
        <taxon>Sordariomycetes</taxon>
        <taxon>Hypocreomycetidae</taxon>
        <taxon>Hypocreales</taxon>
        <taxon>Ophiocordycipitaceae</taxon>
        <taxon>Ophiocordyceps</taxon>
    </lineage>
</organism>
<dbReference type="InterPro" id="IPR012132">
    <property type="entry name" value="GMC_OxRdtase"/>
</dbReference>
<dbReference type="GO" id="GO:0016614">
    <property type="term" value="F:oxidoreductase activity, acting on CH-OH group of donors"/>
    <property type="evidence" value="ECO:0007669"/>
    <property type="project" value="InterPro"/>
</dbReference>
<comment type="similarity">
    <text evidence="1">Belongs to the GMC oxidoreductase family.</text>
</comment>